<keyword evidence="3" id="KW-1185">Reference proteome</keyword>
<organism evidence="2 3">
    <name type="scientific">Roseospirillum parvum</name>
    <dbReference type="NCBI Taxonomy" id="83401"/>
    <lineage>
        <taxon>Bacteria</taxon>
        <taxon>Pseudomonadati</taxon>
        <taxon>Pseudomonadota</taxon>
        <taxon>Alphaproteobacteria</taxon>
        <taxon>Rhodospirillales</taxon>
        <taxon>Rhodospirillaceae</taxon>
        <taxon>Roseospirillum</taxon>
    </lineage>
</organism>
<dbReference type="Proteomes" id="UP000217076">
    <property type="component" value="Unassembled WGS sequence"/>
</dbReference>
<gene>
    <name evidence="2" type="ORF">SAMN05421742_11316</name>
</gene>
<sequence length="147" mass="14413">MKALKIGVSALALTLIAGGSAMAAEATGTATATIKAPISVANASALDFGTIISPAADATETGSISFDVSGEAQATYTLSVMDIDLENAAGDTMALTFQSADQGTRTIGGTAPGSHTDVGVSVGATLAIGANQASGTYEGDYTVTVNY</sequence>
<accession>A0A1G8FB56</accession>
<dbReference type="RefSeq" id="WP_092621515.1">
    <property type="nucleotide sequence ID" value="NZ_FNCV01000013.1"/>
</dbReference>
<dbReference type="OrthoDB" id="7576381at2"/>
<protein>
    <recommendedName>
        <fullName evidence="4">DUF4402 domain-containing protein</fullName>
    </recommendedName>
</protein>
<name>A0A1G8FB56_9PROT</name>
<dbReference type="EMBL" id="FNCV01000013">
    <property type="protein sequence ID" value="SDH79312.1"/>
    <property type="molecule type" value="Genomic_DNA"/>
</dbReference>
<evidence type="ECO:0008006" key="4">
    <source>
        <dbReference type="Google" id="ProtNLM"/>
    </source>
</evidence>
<reference evidence="3" key="1">
    <citation type="submission" date="2016-10" db="EMBL/GenBank/DDBJ databases">
        <authorList>
            <person name="Varghese N."/>
            <person name="Submissions S."/>
        </authorList>
    </citation>
    <scope>NUCLEOTIDE SEQUENCE [LARGE SCALE GENOMIC DNA]</scope>
    <source>
        <strain evidence="3">930I</strain>
    </source>
</reference>
<dbReference type="Pfam" id="PF14352">
    <property type="entry name" value="DUF4402"/>
    <property type="match status" value="1"/>
</dbReference>
<feature type="chain" id="PRO_5011478232" description="DUF4402 domain-containing protein" evidence="1">
    <location>
        <begin position="24"/>
        <end position="147"/>
    </location>
</feature>
<evidence type="ECO:0000256" key="1">
    <source>
        <dbReference type="SAM" id="SignalP"/>
    </source>
</evidence>
<dbReference type="AlphaFoldDB" id="A0A1G8FB56"/>
<dbReference type="STRING" id="83401.SAMN05421742_11316"/>
<evidence type="ECO:0000313" key="2">
    <source>
        <dbReference type="EMBL" id="SDH79312.1"/>
    </source>
</evidence>
<evidence type="ECO:0000313" key="3">
    <source>
        <dbReference type="Proteomes" id="UP000217076"/>
    </source>
</evidence>
<proteinExistence type="predicted"/>
<feature type="signal peptide" evidence="1">
    <location>
        <begin position="1"/>
        <end position="23"/>
    </location>
</feature>
<dbReference type="InterPro" id="IPR025514">
    <property type="entry name" value="DUF4402"/>
</dbReference>
<keyword evidence="1" id="KW-0732">Signal</keyword>